<evidence type="ECO:0000313" key="4">
    <source>
        <dbReference type="Proteomes" id="UP000642014"/>
    </source>
</evidence>
<feature type="compositionally biased region" description="Low complexity" evidence="1">
    <location>
        <begin position="198"/>
        <end position="209"/>
    </location>
</feature>
<dbReference type="SUPFAM" id="SSF69572">
    <property type="entry name" value="Activating enzymes of the ubiquitin-like proteins"/>
    <property type="match status" value="2"/>
</dbReference>
<feature type="domain" description="THIF-type NAD/FAD binding fold" evidence="2">
    <location>
        <begin position="281"/>
        <end position="401"/>
    </location>
</feature>
<dbReference type="InterPro" id="IPR022291">
    <property type="entry name" value="Bacteriocin_synth_cyclodeHase"/>
</dbReference>
<sequence>MYGGGGGEMHPMVKPALRRAWRSLRCVQFGVTPAHAVVLDPVGPETEAVLGLLDGTRGVELLRTEARALGLPDGRLDALLGRLESAGLLTDAAAGRPGRAGPAAGAADAALDPLRADLASLSVVHPEPERAAGVLAARRALRVQVRGAGRVGATVAALLAAAGVGRVEVVDSGRVEPWETAPGGLPAEAVGERRATAARRLAGRWSRGAPRGGGRGGGGTGPGDRKGGAGAGPGGRAEAGRHGRGDGSDRWGDGNGGGGLSLVVVAPRDGLGAYVPDPLPAQRWVSAGVPHLYAGVVEATGTVGPLVLPGGTACARCLQEERTDREPVRPRLLAQWRSGAPHPLPACDLALATAVAGLAAAHALAFLDGDLPASTGTRWEASLPFLEWRAERLRPHPACPCGAARGREGELASAAEDAHDTMAG</sequence>
<dbReference type="EMBL" id="BMSJ01000001">
    <property type="protein sequence ID" value="GGR05236.1"/>
    <property type="molecule type" value="Genomic_DNA"/>
</dbReference>
<proteinExistence type="predicted"/>
<feature type="region of interest" description="Disordered" evidence="1">
    <location>
        <begin position="177"/>
        <end position="255"/>
    </location>
</feature>
<evidence type="ECO:0000259" key="2">
    <source>
        <dbReference type="Pfam" id="PF00899"/>
    </source>
</evidence>
<feature type="compositionally biased region" description="Gly residues" evidence="1">
    <location>
        <begin position="210"/>
        <end position="237"/>
    </location>
</feature>
<dbReference type="NCBIfam" id="TIGR03882">
    <property type="entry name" value="cyclo_dehyd_2"/>
    <property type="match status" value="1"/>
</dbReference>
<feature type="compositionally biased region" description="Basic and acidic residues" evidence="1">
    <location>
        <begin position="238"/>
        <end position="252"/>
    </location>
</feature>
<dbReference type="AlphaFoldDB" id="A0AAV4KCI4"/>
<dbReference type="GO" id="GO:0008641">
    <property type="term" value="F:ubiquitin-like modifier activating enzyme activity"/>
    <property type="evidence" value="ECO:0007669"/>
    <property type="project" value="InterPro"/>
</dbReference>
<dbReference type="Gene3D" id="3.40.50.720">
    <property type="entry name" value="NAD(P)-binding Rossmann-like Domain"/>
    <property type="match status" value="2"/>
</dbReference>
<name>A0AAV4KCI4_9ACTN</name>
<accession>A0AAV4KCI4</accession>
<comment type="caution">
    <text evidence="3">The sequence shown here is derived from an EMBL/GenBank/DDBJ whole genome shotgun (WGS) entry which is preliminary data.</text>
</comment>
<dbReference type="InterPro" id="IPR000594">
    <property type="entry name" value="ThiF_NAD_FAD-bd"/>
</dbReference>
<evidence type="ECO:0000313" key="3">
    <source>
        <dbReference type="EMBL" id="GGR05236.1"/>
    </source>
</evidence>
<evidence type="ECO:0000256" key="1">
    <source>
        <dbReference type="SAM" id="MobiDB-lite"/>
    </source>
</evidence>
<gene>
    <name evidence="3" type="ORF">GCM10010497_03260</name>
</gene>
<dbReference type="Proteomes" id="UP000642014">
    <property type="component" value="Unassembled WGS sequence"/>
</dbReference>
<feature type="domain" description="THIF-type NAD/FAD binding fold" evidence="2">
    <location>
        <begin position="139"/>
        <end position="200"/>
    </location>
</feature>
<dbReference type="InterPro" id="IPR035985">
    <property type="entry name" value="Ubiquitin-activating_enz"/>
</dbReference>
<dbReference type="Pfam" id="PF00899">
    <property type="entry name" value="ThiF"/>
    <property type="match status" value="2"/>
</dbReference>
<protein>
    <recommendedName>
        <fullName evidence="2">THIF-type NAD/FAD binding fold domain-containing protein</fullName>
    </recommendedName>
</protein>
<reference evidence="3 4" key="1">
    <citation type="journal article" date="2014" name="Int. J. Syst. Evol. Microbiol.">
        <title>Complete genome sequence of Corynebacterium casei LMG S-19264T (=DSM 44701T), isolated from a smear-ripened cheese.</title>
        <authorList>
            <consortium name="US DOE Joint Genome Institute (JGI-PGF)"/>
            <person name="Walter F."/>
            <person name="Albersmeier A."/>
            <person name="Kalinowski J."/>
            <person name="Ruckert C."/>
        </authorList>
    </citation>
    <scope>NUCLEOTIDE SEQUENCE [LARGE SCALE GENOMIC DNA]</scope>
    <source>
        <strain evidence="3 4">JCM 4205</strain>
    </source>
</reference>
<organism evidence="3 4">
    <name type="scientific">Streptomyces cinereoruber</name>
    <dbReference type="NCBI Taxonomy" id="67260"/>
    <lineage>
        <taxon>Bacteria</taxon>
        <taxon>Bacillati</taxon>
        <taxon>Actinomycetota</taxon>
        <taxon>Actinomycetes</taxon>
        <taxon>Kitasatosporales</taxon>
        <taxon>Streptomycetaceae</taxon>
        <taxon>Streptomyces</taxon>
    </lineage>
</organism>